<keyword evidence="1" id="KW-0805">Transcription regulation</keyword>
<dbReference type="InterPro" id="IPR008920">
    <property type="entry name" value="TF_FadR/GntR_C"/>
</dbReference>
<keyword evidence="6" id="KW-1185">Reference proteome</keyword>
<dbReference type="Proteomes" id="UP001179280">
    <property type="component" value="Unassembled WGS sequence"/>
</dbReference>
<dbReference type="PANTHER" id="PTHR43537:SF6">
    <property type="entry name" value="HTH-TYPE TRANSCRIPTIONAL REPRESSOR RSPR"/>
    <property type="match status" value="1"/>
</dbReference>
<dbReference type="GO" id="GO:0003677">
    <property type="term" value="F:DNA binding"/>
    <property type="evidence" value="ECO:0007669"/>
    <property type="project" value="UniProtKB-KW"/>
</dbReference>
<evidence type="ECO:0000256" key="1">
    <source>
        <dbReference type="ARBA" id="ARBA00023015"/>
    </source>
</evidence>
<dbReference type="SMART" id="SM00895">
    <property type="entry name" value="FCD"/>
    <property type="match status" value="1"/>
</dbReference>
<dbReference type="Gene3D" id="1.10.10.10">
    <property type="entry name" value="Winged helix-like DNA-binding domain superfamily/Winged helix DNA-binding domain"/>
    <property type="match status" value="1"/>
</dbReference>
<keyword evidence="2 5" id="KW-0238">DNA-binding</keyword>
<dbReference type="SUPFAM" id="SSF46785">
    <property type="entry name" value="Winged helix' DNA-binding domain"/>
    <property type="match status" value="1"/>
</dbReference>
<reference evidence="5" key="1">
    <citation type="submission" date="2021-01" db="EMBL/GenBank/DDBJ databases">
        <title>Genomic Encyclopedia of Type Strains, Phase IV (KMG-IV): sequencing the most valuable type-strain genomes for metagenomic binning, comparative biology and taxonomic classification.</title>
        <authorList>
            <person name="Goeker M."/>
        </authorList>
    </citation>
    <scope>NUCLEOTIDE SEQUENCE</scope>
    <source>
        <strain evidence="5">DSM 21943</strain>
    </source>
</reference>
<dbReference type="EMBL" id="JAFBCV010000007">
    <property type="protein sequence ID" value="MBM7839208.1"/>
    <property type="molecule type" value="Genomic_DNA"/>
</dbReference>
<name>A0ABS2SUJ2_9BACI</name>
<evidence type="ECO:0000259" key="4">
    <source>
        <dbReference type="SMART" id="SM00895"/>
    </source>
</evidence>
<sequence length="184" mass="21689">MQLQVSRTPVREAFLMLAQEELLDVFPQSGTMVSYLDLALVEEGRFIRQTIEQVIVREACVTLQSDQLFKLESNLAMQTLCLEKGTHQQLFELDEAFHQLLFEGCQKMRSWKIIRQLNSHFDRLRMLRLASNSDWLNIVQQHHLIFEAISNRDADKAVQQMTDHLQVVNFEKQALKEKYLDYFK</sequence>
<gene>
    <name evidence="5" type="ORF">JOC54_002479</name>
</gene>
<organism evidence="5 6">
    <name type="scientific">Shouchella xiaoxiensis</name>
    <dbReference type="NCBI Taxonomy" id="766895"/>
    <lineage>
        <taxon>Bacteria</taxon>
        <taxon>Bacillati</taxon>
        <taxon>Bacillota</taxon>
        <taxon>Bacilli</taxon>
        <taxon>Bacillales</taxon>
        <taxon>Bacillaceae</taxon>
        <taxon>Shouchella</taxon>
    </lineage>
</organism>
<dbReference type="InterPro" id="IPR000524">
    <property type="entry name" value="Tscrpt_reg_HTH_GntR"/>
</dbReference>
<evidence type="ECO:0000313" key="5">
    <source>
        <dbReference type="EMBL" id="MBM7839208.1"/>
    </source>
</evidence>
<dbReference type="Pfam" id="PF07729">
    <property type="entry name" value="FCD"/>
    <property type="match status" value="1"/>
</dbReference>
<dbReference type="Pfam" id="PF00392">
    <property type="entry name" value="GntR"/>
    <property type="match status" value="1"/>
</dbReference>
<protein>
    <submittedName>
        <fullName evidence="5">DNA-binding GntR family transcriptional regulator</fullName>
    </submittedName>
</protein>
<dbReference type="SUPFAM" id="SSF48008">
    <property type="entry name" value="GntR ligand-binding domain-like"/>
    <property type="match status" value="1"/>
</dbReference>
<evidence type="ECO:0000313" key="6">
    <source>
        <dbReference type="Proteomes" id="UP001179280"/>
    </source>
</evidence>
<evidence type="ECO:0000256" key="3">
    <source>
        <dbReference type="ARBA" id="ARBA00023163"/>
    </source>
</evidence>
<dbReference type="InterPro" id="IPR036388">
    <property type="entry name" value="WH-like_DNA-bd_sf"/>
</dbReference>
<evidence type="ECO:0000256" key="2">
    <source>
        <dbReference type="ARBA" id="ARBA00023125"/>
    </source>
</evidence>
<feature type="domain" description="GntR C-terminal" evidence="4">
    <location>
        <begin position="43"/>
        <end position="167"/>
    </location>
</feature>
<dbReference type="Gene3D" id="1.20.120.530">
    <property type="entry name" value="GntR ligand-binding domain-like"/>
    <property type="match status" value="1"/>
</dbReference>
<accession>A0ABS2SUJ2</accession>
<keyword evidence="3" id="KW-0804">Transcription</keyword>
<dbReference type="InterPro" id="IPR036390">
    <property type="entry name" value="WH_DNA-bd_sf"/>
</dbReference>
<dbReference type="PANTHER" id="PTHR43537">
    <property type="entry name" value="TRANSCRIPTIONAL REGULATOR, GNTR FAMILY"/>
    <property type="match status" value="1"/>
</dbReference>
<proteinExistence type="predicted"/>
<comment type="caution">
    <text evidence="5">The sequence shown here is derived from an EMBL/GenBank/DDBJ whole genome shotgun (WGS) entry which is preliminary data.</text>
</comment>
<dbReference type="InterPro" id="IPR011711">
    <property type="entry name" value="GntR_C"/>
</dbReference>